<protein>
    <submittedName>
        <fullName evidence="3 4">Rhodanese</fullName>
    </submittedName>
</protein>
<dbReference type="SUPFAM" id="SSF52821">
    <property type="entry name" value="Rhodanese/Cell cycle control phosphatase"/>
    <property type="match status" value="1"/>
</dbReference>
<feature type="signal peptide" evidence="1">
    <location>
        <begin position="1"/>
        <end position="21"/>
    </location>
</feature>
<reference evidence="3 5" key="1">
    <citation type="submission" date="2016-12" db="EMBL/GenBank/DDBJ databases">
        <title>Genomic comparison of strains in the 'Actinomyces naeslundii' group.</title>
        <authorList>
            <person name="Mughal S.R."/>
            <person name="Do T."/>
            <person name="Gilbert S.C."/>
            <person name="Witherden E.A."/>
            <person name="Didelot X."/>
            <person name="Beighton D."/>
        </authorList>
    </citation>
    <scope>NUCLEOTIDE SEQUENCE [LARGE SCALE GENOMIC DNA]</scope>
    <source>
        <strain evidence="3 5">WE6B-3</strain>
    </source>
</reference>
<dbReference type="EMBL" id="MSKX01000019">
    <property type="protein sequence ID" value="OLO83186.1"/>
    <property type="molecule type" value="Genomic_DNA"/>
</dbReference>
<evidence type="ECO:0000259" key="2">
    <source>
        <dbReference type="PROSITE" id="PS50206"/>
    </source>
</evidence>
<dbReference type="Gene3D" id="3.40.250.10">
    <property type="entry name" value="Rhodanese-like domain"/>
    <property type="match status" value="1"/>
</dbReference>
<dbReference type="PROSITE" id="PS51257">
    <property type="entry name" value="PROKAR_LIPOPROTEIN"/>
    <property type="match status" value="1"/>
</dbReference>
<dbReference type="InterPro" id="IPR036873">
    <property type="entry name" value="Rhodanese-like_dom_sf"/>
</dbReference>
<dbReference type="InterPro" id="IPR001763">
    <property type="entry name" value="Rhodanese-like_dom"/>
</dbReference>
<evidence type="ECO:0000256" key="1">
    <source>
        <dbReference type="SAM" id="SignalP"/>
    </source>
</evidence>
<dbReference type="Proteomes" id="UP000186781">
    <property type="component" value="Unassembled WGS sequence"/>
</dbReference>
<dbReference type="PROSITE" id="PS50206">
    <property type="entry name" value="RHODANESE_3"/>
    <property type="match status" value="1"/>
</dbReference>
<evidence type="ECO:0000313" key="6">
    <source>
        <dbReference type="Proteomes" id="UP001163127"/>
    </source>
</evidence>
<dbReference type="Proteomes" id="UP001163127">
    <property type="component" value="Chromosome"/>
</dbReference>
<dbReference type="EMBL" id="CP113787">
    <property type="protein sequence ID" value="WAL42405.1"/>
    <property type="molecule type" value="Genomic_DNA"/>
</dbReference>
<dbReference type="CDD" id="cd00158">
    <property type="entry name" value="RHOD"/>
    <property type="match status" value="1"/>
</dbReference>
<dbReference type="AlphaFoldDB" id="A0A1Q8XMF9"/>
<dbReference type="Pfam" id="PF00581">
    <property type="entry name" value="Rhodanese"/>
    <property type="match status" value="1"/>
</dbReference>
<dbReference type="SMART" id="SM00450">
    <property type="entry name" value="RHOD"/>
    <property type="match status" value="1"/>
</dbReference>
<sequence length="136" mass="13961">MKRPIRVLAVSTLLVSCGALALTGCSGSSSSSASASAHTTPADAKATGPVVIIDLRSAKDYKQGHLEGAVNYDFSSGTFSKEISGLDHNSQYQLYGSKDQSKMASAAMRNAGFPSVTDLGTIDAAKNTTGAKVVTD</sequence>
<dbReference type="RefSeq" id="WP_075407178.1">
    <property type="nucleotide sequence ID" value="NZ_CP113787.1"/>
</dbReference>
<gene>
    <name evidence="3" type="ORF">BKH13_07250</name>
    <name evidence="4" type="ORF">OFA60_10140</name>
</gene>
<feature type="domain" description="Rhodanese" evidence="2">
    <location>
        <begin position="46"/>
        <end position="134"/>
    </location>
</feature>
<evidence type="ECO:0000313" key="3">
    <source>
        <dbReference type="EMBL" id="OLO83186.1"/>
    </source>
</evidence>
<keyword evidence="1" id="KW-0732">Signal</keyword>
<organism evidence="4 6">
    <name type="scientific">Actinomyces naeslundii</name>
    <dbReference type="NCBI Taxonomy" id="1655"/>
    <lineage>
        <taxon>Bacteria</taxon>
        <taxon>Bacillati</taxon>
        <taxon>Actinomycetota</taxon>
        <taxon>Actinomycetes</taxon>
        <taxon>Actinomycetales</taxon>
        <taxon>Actinomycetaceae</taxon>
        <taxon>Actinomyces</taxon>
    </lineage>
</organism>
<keyword evidence="5" id="KW-1185">Reference proteome</keyword>
<evidence type="ECO:0000313" key="4">
    <source>
        <dbReference type="EMBL" id="WAL42405.1"/>
    </source>
</evidence>
<accession>A0A1Q8XMF9</accession>
<reference evidence="4" key="2">
    <citation type="submission" date="2022-11" db="EMBL/GenBank/DDBJ databases">
        <title>Dental biofilm bacteria. Genome sequencing and assembly.</title>
        <authorList>
            <person name="Robertsson C."/>
        </authorList>
    </citation>
    <scope>NUCLEOTIDE SEQUENCE</scope>
    <source>
        <strain evidence="4">CW</strain>
    </source>
</reference>
<proteinExistence type="predicted"/>
<feature type="chain" id="PRO_5044564195" evidence="1">
    <location>
        <begin position="22"/>
        <end position="136"/>
    </location>
</feature>
<dbReference type="OrthoDB" id="9800872at2"/>
<name>A0A1Q8XMF9_ACTNA</name>
<evidence type="ECO:0000313" key="5">
    <source>
        <dbReference type="Proteomes" id="UP000186781"/>
    </source>
</evidence>